<dbReference type="RefSeq" id="XP_007915332.1">
    <property type="nucleotide sequence ID" value="XM_007917141.1"/>
</dbReference>
<dbReference type="EMBL" id="KB933121">
    <property type="protein sequence ID" value="EON99911.1"/>
    <property type="molecule type" value="Genomic_DNA"/>
</dbReference>
<reference evidence="6" key="1">
    <citation type="journal article" date="2013" name="Genome Announc.">
        <title>Draft genome sequence of the ascomycete Phaeoacremonium aleophilum strain UCR-PA7, a causal agent of the esca disease complex in grapevines.</title>
        <authorList>
            <person name="Blanco-Ulate B."/>
            <person name="Rolshausen P."/>
            <person name="Cantu D."/>
        </authorList>
    </citation>
    <scope>NUCLEOTIDE SEQUENCE [LARGE SCALE GENOMIC DNA]</scope>
    <source>
        <strain evidence="6">UCR-PA7</strain>
    </source>
</reference>
<evidence type="ECO:0000313" key="6">
    <source>
        <dbReference type="Proteomes" id="UP000014074"/>
    </source>
</evidence>
<evidence type="ECO:0000256" key="2">
    <source>
        <dbReference type="ARBA" id="ARBA00022857"/>
    </source>
</evidence>
<accession>R8BKS5</accession>
<evidence type="ECO:0000256" key="3">
    <source>
        <dbReference type="ARBA" id="ARBA00023002"/>
    </source>
</evidence>
<proteinExistence type="inferred from homology"/>
<dbReference type="PANTHER" id="PTHR43618:SF17">
    <property type="entry name" value="RHAMNOLIPIDS BIOSYNTHESIS 3-OXOACYL-[ACYL-CARRIER-PROTEIN] REDUCTASE"/>
    <property type="match status" value="1"/>
</dbReference>
<dbReference type="Proteomes" id="UP000014074">
    <property type="component" value="Unassembled WGS sequence"/>
</dbReference>
<dbReference type="SUPFAM" id="SSF51735">
    <property type="entry name" value="NAD(P)-binding Rossmann-fold domains"/>
    <property type="match status" value="1"/>
</dbReference>
<dbReference type="InterPro" id="IPR020904">
    <property type="entry name" value="Sc_DH/Rdtase_CS"/>
</dbReference>
<dbReference type="PRINTS" id="PR00081">
    <property type="entry name" value="GDHRDH"/>
</dbReference>
<evidence type="ECO:0000256" key="1">
    <source>
        <dbReference type="ARBA" id="ARBA00006484"/>
    </source>
</evidence>
<dbReference type="Pfam" id="PF00106">
    <property type="entry name" value="adh_short"/>
    <property type="match status" value="1"/>
</dbReference>
<dbReference type="InterPro" id="IPR052178">
    <property type="entry name" value="Sec_Metab_Biosynth_SDR"/>
</dbReference>
<name>R8BKS5_PHAM7</name>
<dbReference type="GO" id="GO:0016491">
    <property type="term" value="F:oxidoreductase activity"/>
    <property type="evidence" value="ECO:0007669"/>
    <property type="project" value="UniProtKB-KW"/>
</dbReference>
<comment type="similarity">
    <text evidence="1 4">Belongs to the short-chain dehydrogenases/reductases (SDR) family.</text>
</comment>
<dbReference type="OrthoDB" id="294295at2759"/>
<keyword evidence="6" id="KW-1185">Reference proteome</keyword>
<gene>
    <name evidence="5" type="ORF">UCRPA7_4590</name>
</gene>
<organism evidence="5 6">
    <name type="scientific">Phaeoacremonium minimum (strain UCR-PA7)</name>
    <name type="common">Esca disease fungus</name>
    <name type="synonym">Togninia minima</name>
    <dbReference type="NCBI Taxonomy" id="1286976"/>
    <lineage>
        <taxon>Eukaryota</taxon>
        <taxon>Fungi</taxon>
        <taxon>Dikarya</taxon>
        <taxon>Ascomycota</taxon>
        <taxon>Pezizomycotina</taxon>
        <taxon>Sordariomycetes</taxon>
        <taxon>Sordariomycetidae</taxon>
        <taxon>Togniniales</taxon>
        <taxon>Togniniaceae</taxon>
        <taxon>Phaeoacremonium</taxon>
    </lineage>
</organism>
<dbReference type="HOGENOM" id="CLU_010194_1_1_1"/>
<evidence type="ECO:0000256" key="4">
    <source>
        <dbReference type="RuleBase" id="RU000363"/>
    </source>
</evidence>
<dbReference type="PRINTS" id="PR00080">
    <property type="entry name" value="SDRFAMILY"/>
</dbReference>
<dbReference type="KEGG" id="tmn:UCRPA7_4590"/>
<dbReference type="PROSITE" id="PS00061">
    <property type="entry name" value="ADH_SHORT"/>
    <property type="match status" value="1"/>
</dbReference>
<dbReference type="AlphaFoldDB" id="R8BKS5"/>
<dbReference type="PANTHER" id="PTHR43618">
    <property type="entry name" value="7-ALPHA-HYDROXYSTEROID DEHYDROGENASE"/>
    <property type="match status" value="1"/>
</dbReference>
<keyword evidence="2" id="KW-0521">NADP</keyword>
<dbReference type="InterPro" id="IPR002347">
    <property type="entry name" value="SDR_fam"/>
</dbReference>
<protein>
    <submittedName>
        <fullName evidence="5">Putative short chain dehydrogenase reductase family protein</fullName>
    </submittedName>
</protein>
<dbReference type="Gene3D" id="3.40.50.720">
    <property type="entry name" value="NAD(P)-binding Rossmann-like Domain"/>
    <property type="match status" value="1"/>
</dbReference>
<sequence length="243" mass="25456">MDVNSLFNVKGKVVLVTGGGKGIGRMISEGYVTNGAKVYISSRDAKACEAAAAELSAIGSKTGGGTAIALPADLQSLDQCKKLAEELAKRESKLHVLVNNSGAAWGADFDSHPDSAWTKVMTLNVQRVFTMTQLLAPLLQAAAGQTAETEGQPVQDPARVINIGSIDGIRVPTLPNFGYSASKAALHHLGRTLAVELGPRGITTNTIACGPFPSKMFKPVFDRAFLNGAIIRLDGGISQLARL</sequence>
<evidence type="ECO:0000313" key="5">
    <source>
        <dbReference type="EMBL" id="EON99911.1"/>
    </source>
</evidence>
<dbReference type="eggNOG" id="KOG0725">
    <property type="taxonomic scope" value="Eukaryota"/>
</dbReference>
<dbReference type="GeneID" id="19325055"/>
<keyword evidence="3" id="KW-0560">Oxidoreductase</keyword>
<dbReference type="InterPro" id="IPR036291">
    <property type="entry name" value="NAD(P)-bd_dom_sf"/>
</dbReference>